<dbReference type="EC" id="3.1.1.116" evidence="14"/>
<keyword evidence="12 16" id="KW-0472">Membrane</keyword>
<evidence type="ECO:0000256" key="9">
    <source>
        <dbReference type="ARBA" id="ARBA00022963"/>
    </source>
</evidence>
<evidence type="ECO:0000256" key="12">
    <source>
        <dbReference type="ARBA" id="ARBA00023136"/>
    </source>
</evidence>
<dbReference type="PANTHER" id="PTHR45792">
    <property type="entry name" value="DIACYLGLYCEROL LIPASE HOMOLOG-RELATED"/>
    <property type="match status" value="1"/>
</dbReference>
<sequence length="787" mass="86222">MPGLQAFGRLWIVASDDFVFLPPSSWSSTRGTLATYILGCGFQLLVSVPMLVSLIVCSGRGAVMETAARRAVPSLLYCRLALFLFSVGWDVAGSIWLSSDIQHCVVTSPTVQVIIALVICNWLRSLVILIGLAVVFDPLGSVSLSGAGYSSARRKKSLLRRSLWHARFRFLCCCLHTDETSEALRDVAGHIATLVGEVDLVPSDVVAGLILLQQKHANQPEGPPEPPAHLQHRPATHARSDWMTVPRAAHFMRYALGVYGWPWFVHGRLTSSLRLLWRRIICCAHYRGKPSLALGDNCCLCNTAALQECTALEDGDFLYVSFVNRLYQVAFLVAVDHAAESIVVAVRGTLSVIDALTDLCLDSAVVEETGRPQDRAHKGMLQAARYIETTLRETEALDRAVAMHPDYTVVVTGHSLGAGAAALLARMLLPTHPRLQCFAFSPPGGLVSRPLSEDMQAYVMSVVCGDDLVPRLSVAAVEQLKNELEDALNACTLSKHSLLYRACCNCACGASHDLVTPEDGRDSETDVHRPLVDAVDRSNYESLVDVAERAMLADARAEHVPLYLPGHVLHVTTATEAHGRLLRRSLWHARFRFLCCCLHTDESSEASETWQVTSRLWSVRWTWYRQTWWRADLLQQKHANQPEGPPEPPAHLQHRPATHGGVSSGVDHAAESIVVAVRGTLSVIDALTDLCLDSAVVEETGRPQDRAGLESLVDVAERAMLADARAEHVPLYLPGHVLHVTTATEAHGRDGAAGTSHAEWRTPECFCNIRVTGNMFSTTCPTWSTSR</sequence>
<evidence type="ECO:0000256" key="10">
    <source>
        <dbReference type="ARBA" id="ARBA00022989"/>
    </source>
</evidence>
<evidence type="ECO:0000313" key="19">
    <source>
        <dbReference type="Proteomes" id="UP000440578"/>
    </source>
</evidence>
<evidence type="ECO:0000259" key="17">
    <source>
        <dbReference type="Pfam" id="PF01764"/>
    </source>
</evidence>
<feature type="transmembrane region" description="Helical" evidence="16">
    <location>
        <begin position="111"/>
        <end position="136"/>
    </location>
</feature>
<dbReference type="EMBL" id="VIIS01001724">
    <property type="protein sequence ID" value="KAF0293752.1"/>
    <property type="molecule type" value="Genomic_DNA"/>
</dbReference>
<dbReference type="InterPro" id="IPR052214">
    <property type="entry name" value="DAG_Lipase-Related"/>
</dbReference>
<proteinExistence type="predicted"/>
<dbReference type="GO" id="GO:0022008">
    <property type="term" value="P:neurogenesis"/>
    <property type="evidence" value="ECO:0007669"/>
    <property type="project" value="TreeGrafter"/>
</dbReference>
<gene>
    <name evidence="18" type="primary">MCRIP2_1</name>
    <name evidence="18" type="ORF">FJT64_008509</name>
</gene>
<dbReference type="PANTHER" id="PTHR45792:SF2">
    <property type="entry name" value="DIACYLGLYCEROL LIPASE-BETA"/>
    <property type="match status" value="1"/>
</dbReference>
<evidence type="ECO:0000256" key="14">
    <source>
        <dbReference type="ARBA" id="ARBA00026104"/>
    </source>
</evidence>
<keyword evidence="11" id="KW-0443">Lipid metabolism</keyword>
<comment type="cofactor">
    <cofactor evidence="1">
        <name>Ca(2+)</name>
        <dbReference type="ChEBI" id="CHEBI:29108"/>
    </cofactor>
</comment>
<keyword evidence="3" id="KW-1003">Cell membrane</keyword>
<dbReference type="GO" id="GO:0046340">
    <property type="term" value="P:diacylglycerol catabolic process"/>
    <property type="evidence" value="ECO:0007669"/>
    <property type="project" value="TreeGrafter"/>
</dbReference>
<organism evidence="18 19">
    <name type="scientific">Amphibalanus amphitrite</name>
    <name type="common">Striped barnacle</name>
    <name type="synonym">Balanus amphitrite</name>
    <dbReference type="NCBI Taxonomy" id="1232801"/>
    <lineage>
        <taxon>Eukaryota</taxon>
        <taxon>Metazoa</taxon>
        <taxon>Ecdysozoa</taxon>
        <taxon>Arthropoda</taxon>
        <taxon>Crustacea</taxon>
        <taxon>Multicrustacea</taxon>
        <taxon>Cirripedia</taxon>
        <taxon>Thoracica</taxon>
        <taxon>Thoracicalcarea</taxon>
        <taxon>Balanomorpha</taxon>
        <taxon>Balanoidea</taxon>
        <taxon>Balanidae</taxon>
        <taxon>Amphibalaninae</taxon>
        <taxon>Amphibalanus</taxon>
    </lineage>
</organism>
<keyword evidence="4" id="KW-0597">Phosphoprotein</keyword>
<feature type="domain" description="Fungal lipase-type" evidence="17">
    <location>
        <begin position="343"/>
        <end position="474"/>
    </location>
</feature>
<dbReference type="InterPro" id="IPR029058">
    <property type="entry name" value="AB_hydrolase_fold"/>
</dbReference>
<dbReference type="SUPFAM" id="SSF53474">
    <property type="entry name" value="alpha/beta-Hydrolases"/>
    <property type="match status" value="1"/>
</dbReference>
<dbReference type="GO" id="GO:0004806">
    <property type="term" value="F:triacylglycerol lipase activity"/>
    <property type="evidence" value="ECO:0007669"/>
    <property type="project" value="TreeGrafter"/>
</dbReference>
<keyword evidence="9" id="KW-0442">Lipid degradation</keyword>
<feature type="transmembrane region" description="Helical" evidence="16">
    <location>
        <begin position="33"/>
        <end position="56"/>
    </location>
</feature>
<evidence type="ECO:0000313" key="18">
    <source>
        <dbReference type="EMBL" id="KAF0293754.1"/>
    </source>
</evidence>
<comment type="caution">
    <text evidence="18">The sequence shown here is derived from an EMBL/GenBank/DDBJ whole genome shotgun (WGS) entry which is preliminary data.</text>
</comment>
<dbReference type="AlphaFoldDB" id="A0A6A4VQC4"/>
<name>A0A6A4VQC4_AMPAM</name>
<evidence type="ECO:0000256" key="1">
    <source>
        <dbReference type="ARBA" id="ARBA00001913"/>
    </source>
</evidence>
<dbReference type="Pfam" id="PF01764">
    <property type="entry name" value="Lipase_3"/>
    <property type="match status" value="1"/>
</dbReference>
<protein>
    <recommendedName>
        <fullName evidence="14">sn-1-specific diacylglycerol lipase</fullName>
        <ecNumber evidence="14">3.1.1.116</ecNumber>
    </recommendedName>
</protein>
<evidence type="ECO:0000256" key="16">
    <source>
        <dbReference type="SAM" id="Phobius"/>
    </source>
</evidence>
<evidence type="ECO:0000256" key="6">
    <source>
        <dbReference type="ARBA" id="ARBA00022723"/>
    </source>
</evidence>
<evidence type="ECO:0000256" key="5">
    <source>
        <dbReference type="ARBA" id="ARBA00022692"/>
    </source>
</evidence>
<accession>A0A6A4VQC4</accession>
<keyword evidence="7" id="KW-0378">Hydrolase</keyword>
<evidence type="ECO:0000256" key="15">
    <source>
        <dbReference type="SAM" id="MobiDB-lite"/>
    </source>
</evidence>
<dbReference type="EMBL" id="VIIS01001724">
    <property type="protein sequence ID" value="KAF0293754.1"/>
    <property type="molecule type" value="Genomic_DNA"/>
</dbReference>
<dbReference type="GO" id="GO:0005886">
    <property type="term" value="C:plasma membrane"/>
    <property type="evidence" value="ECO:0007669"/>
    <property type="project" value="UniProtKB-SubCell"/>
</dbReference>
<evidence type="ECO:0000256" key="2">
    <source>
        <dbReference type="ARBA" id="ARBA00004651"/>
    </source>
</evidence>
<keyword evidence="8" id="KW-0106">Calcium</keyword>
<feature type="transmembrane region" description="Helical" evidence="16">
    <location>
        <begin position="76"/>
        <end position="99"/>
    </location>
</feature>
<keyword evidence="5 16" id="KW-0812">Transmembrane</keyword>
<evidence type="ECO:0000256" key="7">
    <source>
        <dbReference type="ARBA" id="ARBA00022801"/>
    </source>
</evidence>
<dbReference type="Gene3D" id="3.40.50.1820">
    <property type="entry name" value="alpha/beta hydrolase"/>
    <property type="match status" value="1"/>
</dbReference>
<keyword evidence="19" id="KW-1185">Reference proteome</keyword>
<comment type="catalytic activity">
    <reaction evidence="13">
        <text>a 1,2-diacyl-sn-glycerol + H2O = a 2-acylglycerol + a fatty acid + H(+)</text>
        <dbReference type="Rhea" id="RHEA:33275"/>
        <dbReference type="ChEBI" id="CHEBI:15377"/>
        <dbReference type="ChEBI" id="CHEBI:15378"/>
        <dbReference type="ChEBI" id="CHEBI:17389"/>
        <dbReference type="ChEBI" id="CHEBI:17815"/>
        <dbReference type="ChEBI" id="CHEBI:28868"/>
        <dbReference type="EC" id="3.1.1.116"/>
    </reaction>
    <physiologicalReaction direction="left-to-right" evidence="13">
        <dbReference type="Rhea" id="RHEA:33276"/>
    </physiologicalReaction>
</comment>
<keyword evidence="10 16" id="KW-1133">Transmembrane helix</keyword>
<evidence type="ECO:0000256" key="11">
    <source>
        <dbReference type="ARBA" id="ARBA00023098"/>
    </source>
</evidence>
<evidence type="ECO:0000256" key="8">
    <source>
        <dbReference type="ARBA" id="ARBA00022837"/>
    </source>
</evidence>
<feature type="region of interest" description="Disordered" evidence="15">
    <location>
        <begin position="638"/>
        <end position="664"/>
    </location>
</feature>
<evidence type="ECO:0000256" key="4">
    <source>
        <dbReference type="ARBA" id="ARBA00022553"/>
    </source>
</evidence>
<dbReference type="InterPro" id="IPR002921">
    <property type="entry name" value="Fungal_lipase-type"/>
</dbReference>
<dbReference type="GO" id="GO:0046872">
    <property type="term" value="F:metal ion binding"/>
    <property type="evidence" value="ECO:0007669"/>
    <property type="project" value="UniProtKB-KW"/>
</dbReference>
<dbReference type="GO" id="GO:0019369">
    <property type="term" value="P:arachidonate metabolic process"/>
    <property type="evidence" value="ECO:0007669"/>
    <property type="project" value="TreeGrafter"/>
</dbReference>
<dbReference type="CDD" id="cd00519">
    <property type="entry name" value="Lipase_3"/>
    <property type="match status" value="1"/>
</dbReference>
<evidence type="ECO:0000256" key="3">
    <source>
        <dbReference type="ARBA" id="ARBA00022475"/>
    </source>
</evidence>
<reference evidence="18 19" key="1">
    <citation type="submission" date="2019-07" db="EMBL/GenBank/DDBJ databases">
        <title>Draft genome assembly of a fouling barnacle, Amphibalanus amphitrite (Darwin, 1854): The first reference genome for Thecostraca.</title>
        <authorList>
            <person name="Kim W."/>
        </authorList>
    </citation>
    <scope>NUCLEOTIDE SEQUENCE [LARGE SCALE GENOMIC DNA]</scope>
    <source>
        <strain evidence="18">SNU_AA5</strain>
        <tissue evidence="18">Soma without cirri and trophi</tissue>
    </source>
</reference>
<evidence type="ECO:0000256" key="13">
    <source>
        <dbReference type="ARBA" id="ARBA00024531"/>
    </source>
</evidence>
<dbReference type="Proteomes" id="UP000440578">
    <property type="component" value="Unassembled WGS sequence"/>
</dbReference>
<dbReference type="GO" id="GO:0005737">
    <property type="term" value="C:cytoplasm"/>
    <property type="evidence" value="ECO:0007669"/>
    <property type="project" value="TreeGrafter"/>
</dbReference>
<keyword evidence="6" id="KW-0479">Metal-binding</keyword>
<dbReference type="OrthoDB" id="438440at2759"/>
<comment type="subcellular location">
    <subcellularLocation>
        <location evidence="2">Cell membrane</location>
        <topology evidence="2">Multi-pass membrane protein</topology>
    </subcellularLocation>
</comment>